<dbReference type="GO" id="GO:0010041">
    <property type="term" value="P:response to iron(III) ion"/>
    <property type="evidence" value="ECO:0007669"/>
    <property type="project" value="TreeGrafter"/>
</dbReference>
<evidence type="ECO:0000256" key="6">
    <source>
        <dbReference type="ARBA" id="ARBA00022989"/>
    </source>
</evidence>
<dbReference type="Proteomes" id="UP001229081">
    <property type="component" value="Unassembled WGS sequence"/>
</dbReference>
<dbReference type="EMBL" id="JAUFSA010000001">
    <property type="protein sequence ID" value="MDP7733413.1"/>
    <property type="molecule type" value="Genomic_DNA"/>
</dbReference>
<dbReference type="AlphaFoldDB" id="A0AAJ1W0C8"/>
<organism evidence="9 10">
    <name type="scientific">Mycobacterium paragordonae</name>
    <dbReference type="NCBI Taxonomy" id="1389713"/>
    <lineage>
        <taxon>Bacteria</taxon>
        <taxon>Bacillati</taxon>
        <taxon>Actinomycetota</taxon>
        <taxon>Actinomycetes</taxon>
        <taxon>Mycobacteriales</taxon>
        <taxon>Mycobacteriaceae</taxon>
        <taxon>Mycobacterium</taxon>
    </lineage>
</organism>
<keyword evidence="5 8" id="KW-0812">Transmembrane</keyword>
<feature type="transmembrane region" description="Helical" evidence="8">
    <location>
        <begin position="299"/>
        <end position="318"/>
    </location>
</feature>
<keyword evidence="3" id="KW-0328">Glycosyltransferase</keyword>
<evidence type="ECO:0000256" key="8">
    <source>
        <dbReference type="SAM" id="Phobius"/>
    </source>
</evidence>
<evidence type="ECO:0000256" key="1">
    <source>
        <dbReference type="ARBA" id="ARBA00004651"/>
    </source>
</evidence>
<keyword evidence="4" id="KW-0808">Transferase</keyword>
<evidence type="ECO:0000256" key="7">
    <source>
        <dbReference type="ARBA" id="ARBA00023136"/>
    </source>
</evidence>
<dbReference type="InterPro" id="IPR050297">
    <property type="entry name" value="LipidA_mod_glycosyltrf_83"/>
</dbReference>
<feature type="transmembrane region" description="Helical" evidence="8">
    <location>
        <begin position="330"/>
        <end position="347"/>
    </location>
</feature>
<evidence type="ECO:0000256" key="3">
    <source>
        <dbReference type="ARBA" id="ARBA00022676"/>
    </source>
</evidence>
<evidence type="ECO:0000313" key="10">
    <source>
        <dbReference type="Proteomes" id="UP001229081"/>
    </source>
</evidence>
<evidence type="ECO:0000256" key="4">
    <source>
        <dbReference type="ARBA" id="ARBA00022679"/>
    </source>
</evidence>
<keyword evidence="7 8" id="KW-0472">Membrane</keyword>
<protein>
    <recommendedName>
        <fullName evidence="11">Glycosyltransferase RgtA/B/C/D-like domain-containing protein</fullName>
    </recommendedName>
</protein>
<feature type="transmembrane region" description="Helical" evidence="8">
    <location>
        <begin position="207"/>
        <end position="226"/>
    </location>
</feature>
<dbReference type="RefSeq" id="WP_306254412.1">
    <property type="nucleotide sequence ID" value="NZ_JAUFSA010000001.1"/>
</dbReference>
<dbReference type="GO" id="GO:0009103">
    <property type="term" value="P:lipopolysaccharide biosynthetic process"/>
    <property type="evidence" value="ECO:0007669"/>
    <property type="project" value="UniProtKB-ARBA"/>
</dbReference>
<evidence type="ECO:0000256" key="5">
    <source>
        <dbReference type="ARBA" id="ARBA00022692"/>
    </source>
</evidence>
<proteinExistence type="predicted"/>
<keyword evidence="2" id="KW-1003">Cell membrane</keyword>
<reference evidence="9" key="1">
    <citation type="submission" date="2023-06" db="EMBL/GenBank/DDBJ databases">
        <title>Identification of two novel mycobacterium reveal diversities and complexities of Mycobacterium gordonae clade.</title>
        <authorList>
            <person name="Matsumoto Y."/>
            <person name="Nakamura S."/>
            <person name="Motooka D."/>
            <person name="Fukushima K."/>
        </authorList>
    </citation>
    <scope>NUCLEOTIDE SEQUENCE</scope>
    <source>
        <strain evidence="9">TY812</strain>
    </source>
</reference>
<dbReference type="PANTHER" id="PTHR33908:SF3">
    <property type="entry name" value="UNDECAPRENYL PHOSPHATE-ALPHA-4-AMINO-4-DEOXY-L-ARABINOSE ARABINOSYL TRANSFERASE"/>
    <property type="match status" value="1"/>
</dbReference>
<comment type="caution">
    <text evidence="9">The sequence shown here is derived from an EMBL/GenBank/DDBJ whole genome shotgun (WGS) entry which is preliminary data.</text>
</comment>
<accession>A0AAJ1W0C8</accession>
<evidence type="ECO:0000313" key="9">
    <source>
        <dbReference type="EMBL" id="MDP7733413.1"/>
    </source>
</evidence>
<evidence type="ECO:0000256" key="2">
    <source>
        <dbReference type="ARBA" id="ARBA00022475"/>
    </source>
</evidence>
<dbReference type="GO" id="GO:0016763">
    <property type="term" value="F:pentosyltransferase activity"/>
    <property type="evidence" value="ECO:0007669"/>
    <property type="project" value="TreeGrafter"/>
</dbReference>
<dbReference type="PANTHER" id="PTHR33908">
    <property type="entry name" value="MANNOSYLTRANSFERASE YKCB-RELATED"/>
    <property type="match status" value="1"/>
</dbReference>
<comment type="subcellular location">
    <subcellularLocation>
        <location evidence="1">Cell membrane</location>
        <topology evidence="1">Multi-pass membrane protein</topology>
    </subcellularLocation>
</comment>
<feature type="transmembrane region" description="Helical" evidence="8">
    <location>
        <begin position="86"/>
        <end position="106"/>
    </location>
</feature>
<feature type="transmembrane region" description="Helical" evidence="8">
    <location>
        <begin position="164"/>
        <end position="195"/>
    </location>
</feature>
<dbReference type="GO" id="GO:0005886">
    <property type="term" value="C:plasma membrane"/>
    <property type="evidence" value="ECO:0007669"/>
    <property type="project" value="UniProtKB-SubCell"/>
</dbReference>
<evidence type="ECO:0008006" key="11">
    <source>
        <dbReference type="Google" id="ProtNLM"/>
    </source>
</evidence>
<sequence>MTAIGRDRLVLAAILALAAGLRLIALPRRGEWDDDQGTEMLAMLGWVRDGRIPLLGPVSSAPTVHHGAWFYWILAPGAFATDAHPMAAVATLAVIGIGGVAAAWWLGRTVGGPLAGHLTGVLMAVSPAAIMASTYVWNANIVAPGAALASAAAWQAWRTRRARWWLLSAAGGVLMLSGHLLAAVALPSFAALMAADLLRRPRSEWPWLPMLGAIGIVAVGYLPSLVQWRAVVDFLATHDPGGPSLPARLVVISRRVLAWPVSGFADSAPWAGWLTALLTLATLVITIQRAGLTRPFGCWAAATTGWSVLALAVLAPTLATPFAGLPTDQYHAWLEPIVLAAIGTAGAQLWRTKVVATALVGACIALSLISLPPLSSPDGGWPRAAATATRIRAVTGDHTVAVAGVGKSGAALEFPLRRAHSPGAGFAAAEFLVVTCDPLFFRVSVLPCGGQAEAAEARELGFPRARVVDRFVDGPRRVISIFASH</sequence>
<gene>
    <name evidence="9" type="ORF">QXL92_01395</name>
</gene>
<keyword evidence="6 8" id="KW-1133">Transmembrane helix</keyword>
<name>A0AAJ1W0C8_9MYCO</name>
<feature type="transmembrane region" description="Helical" evidence="8">
    <location>
        <begin position="118"/>
        <end position="137"/>
    </location>
</feature>